<keyword evidence="3" id="KW-1185">Reference proteome</keyword>
<comment type="caution">
    <text evidence="2">The sequence shown here is derived from an EMBL/GenBank/DDBJ whole genome shotgun (WGS) entry which is preliminary data.</text>
</comment>
<name>A0ABU5EFX3_9PROT</name>
<dbReference type="RefSeq" id="WP_320510385.1">
    <property type="nucleotide sequence ID" value="NZ_JAXCLW010000009.1"/>
</dbReference>
<dbReference type="EMBL" id="JAXCLW010000009">
    <property type="protein sequence ID" value="MDY0885310.1"/>
    <property type="molecule type" value="Genomic_DNA"/>
</dbReference>
<sequence length="80" mass="9049">MPVRNAAGALTVDEKPIVKSRRARKWRNQDIQDLLNRGRKATINSGGSPKLSRTPEFSLRRIKKLTSSLLRKELGPQKPD</sequence>
<evidence type="ECO:0000256" key="1">
    <source>
        <dbReference type="SAM" id="MobiDB-lite"/>
    </source>
</evidence>
<accession>A0ABU5EFX3</accession>
<dbReference type="Proteomes" id="UP001279642">
    <property type="component" value="Unassembled WGS sequence"/>
</dbReference>
<evidence type="ECO:0000313" key="2">
    <source>
        <dbReference type="EMBL" id="MDY0885310.1"/>
    </source>
</evidence>
<organism evidence="2 3">
    <name type="scientific">Dongia soli</name>
    <dbReference type="NCBI Taxonomy" id="600628"/>
    <lineage>
        <taxon>Bacteria</taxon>
        <taxon>Pseudomonadati</taxon>
        <taxon>Pseudomonadota</taxon>
        <taxon>Alphaproteobacteria</taxon>
        <taxon>Rhodospirillales</taxon>
        <taxon>Dongiaceae</taxon>
        <taxon>Dongia</taxon>
    </lineage>
</organism>
<feature type="region of interest" description="Disordered" evidence="1">
    <location>
        <begin position="37"/>
        <end position="58"/>
    </location>
</feature>
<reference evidence="2 3" key="1">
    <citation type="journal article" date="2016" name="Antonie Van Leeuwenhoek">
        <title>Dongia soli sp. nov., isolated from soil from Dokdo, Korea.</title>
        <authorList>
            <person name="Kim D.U."/>
            <person name="Lee H."/>
            <person name="Kim H."/>
            <person name="Kim S.G."/>
            <person name="Ka J.O."/>
        </authorList>
    </citation>
    <scope>NUCLEOTIDE SEQUENCE [LARGE SCALE GENOMIC DNA]</scope>
    <source>
        <strain evidence="2 3">D78</strain>
    </source>
</reference>
<protein>
    <submittedName>
        <fullName evidence="2">Uncharacterized protein</fullName>
    </submittedName>
</protein>
<gene>
    <name evidence="2" type="ORF">SMD27_20885</name>
</gene>
<proteinExistence type="predicted"/>
<evidence type="ECO:0000313" key="3">
    <source>
        <dbReference type="Proteomes" id="UP001279642"/>
    </source>
</evidence>